<evidence type="ECO:0000256" key="11">
    <source>
        <dbReference type="RuleBase" id="RU000544"/>
    </source>
</evidence>
<dbReference type="InterPro" id="IPR001267">
    <property type="entry name" value="Thymidine_kinase"/>
</dbReference>
<dbReference type="Gene3D" id="3.40.50.300">
    <property type="entry name" value="P-loop containing nucleotide triphosphate hydrolases"/>
    <property type="match status" value="1"/>
</dbReference>
<name>A0A6N3DH98_9FIRM</name>
<dbReference type="GO" id="GO:0071897">
    <property type="term" value="P:DNA biosynthetic process"/>
    <property type="evidence" value="ECO:0007669"/>
    <property type="project" value="UniProtKB-KW"/>
</dbReference>
<evidence type="ECO:0000256" key="7">
    <source>
        <dbReference type="ARBA" id="ARBA00022840"/>
    </source>
</evidence>
<dbReference type="GO" id="GO:0005829">
    <property type="term" value="C:cytosol"/>
    <property type="evidence" value="ECO:0007669"/>
    <property type="project" value="TreeGrafter"/>
</dbReference>
<sequence>MSKLIFCYGAMNSGKSMQLLTWKYNYEEAGYKVFLYKPAMDTRGSFKDGENKGVIASRAGLEASCTLVYEDETFSKYLDKINDPKTIIMLDEAQFLTEKQVKELYQISLKYTVVCFGLKTDFRQCFFEGSKALFELSDDIRELKTVCACGKKATINARINENGEILLDGEQIEIGGNERYKSMCKHCFEREKNKKM</sequence>
<dbReference type="HAMAP" id="MF_00124">
    <property type="entry name" value="Thymidine_kinase"/>
    <property type="match status" value="1"/>
</dbReference>
<evidence type="ECO:0000256" key="5">
    <source>
        <dbReference type="ARBA" id="ARBA00022741"/>
    </source>
</evidence>
<reference evidence="13" key="1">
    <citation type="submission" date="2019-11" db="EMBL/GenBank/DDBJ databases">
        <authorList>
            <person name="Feng L."/>
        </authorList>
    </citation>
    <scope>NUCLEOTIDE SEQUENCE</scope>
    <source>
        <strain evidence="13">IbartlettiiLFYP30</strain>
    </source>
</reference>
<dbReference type="NCBIfam" id="NF003300">
    <property type="entry name" value="PRK04296.1-5"/>
    <property type="match status" value="1"/>
</dbReference>
<feature type="binding site" evidence="8">
    <location>
        <position position="187"/>
    </location>
    <ligand>
        <name>Zn(2+)</name>
        <dbReference type="ChEBI" id="CHEBI:29105"/>
    </ligand>
</feature>
<evidence type="ECO:0000256" key="4">
    <source>
        <dbReference type="ARBA" id="ARBA00022679"/>
    </source>
</evidence>
<keyword evidence="7 8" id="KW-0067">ATP-binding</keyword>
<keyword evidence="5 8" id="KW-0547">Nucleotide-binding</keyword>
<evidence type="ECO:0000313" key="13">
    <source>
        <dbReference type="EMBL" id="VYU28646.1"/>
    </source>
</evidence>
<keyword evidence="8" id="KW-0963">Cytoplasm</keyword>
<gene>
    <name evidence="8 13" type="primary">tdk</name>
    <name evidence="13" type="ORF">IBLFYP30_02249</name>
</gene>
<comment type="similarity">
    <text evidence="1 8 12">Belongs to the thymidine kinase family.</text>
</comment>
<dbReference type="InterPro" id="IPR027417">
    <property type="entry name" value="P-loop_NTPase"/>
</dbReference>
<dbReference type="PANTHER" id="PTHR11441:SF0">
    <property type="entry name" value="THYMIDINE KINASE, CYTOSOLIC"/>
    <property type="match status" value="1"/>
</dbReference>
<proteinExistence type="inferred from homology"/>
<dbReference type="AlphaFoldDB" id="A0A6N3DH98"/>
<feature type="binding site" evidence="8">
    <location>
        <position position="147"/>
    </location>
    <ligand>
        <name>Zn(2+)</name>
        <dbReference type="ChEBI" id="CHEBI:29105"/>
    </ligand>
</feature>
<dbReference type="SUPFAM" id="SSF52540">
    <property type="entry name" value="P-loop containing nucleoside triphosphate hydrolases"/>
    <property type="match status" value="1"/>
</dbReference>
<feature type="binding site" evidence="8">
    <location>
        <begin position="91"/>
        <end position="94"/>
    </location>
    <ligand>
        <name>ATP</name>
        <dbReference type="ChEBI" id="CHEBI:30616"/>
    </ligand>
</feature>
<evidence type="ECO:0000256" key="1">
    <source>
        <dbReference type="ARBA" id="ARBA00007587"/>
    </source>
</evidence>
<dbReference type="GO" id="GO:0008270">
    <property type="term" value="F:zinc ion binding"/>
    <property type="evidence" value="ECO:0007669"/>
    <property type="project" value="UniProtKB-UniRule"/>
</dbReference>
<protein>
    <recommendedName>
        <fullName evidence="2 8">Thymidine kinase</fullName>
        <ecNumber evidence="2 8">2.7.1.21</ecNumber>
    </recommendedName>
</protein>
<evidence type="ECO:0000256" key="3">
    <source>
        <dbReference type="ARBA" id="ARBA00022634"/>
    </source>
</evidence>
<dbReference type="GO" id="GO:0046104">
    <property type="term" value="P:thymidine metabolic process"/>
    <property type="evidence" value="ECO:0007669"/>
    <property type="project" value="TreeGrafter"/>
</dbReference>
<evidence type="ECO:0000256" key="12">
    <source>
        <dbReference type="RuleBase" id="RU004165"/>
    </source>
</evidence>
<keyword evidence="8" id="KW-0479">Metal-binding</keyword>
<dbReference type="PIRSF" id="PIRSF035805">
    <property type="entry name" value="TK_cell"/>
    <property type="match status" value="1"/>
</dbReference>
<dbReference type="SUPFAM" id="SSF57716">
    <property type="entry name" value="Glucocorticoid receptor-like (DNA-binding domain)"/>
    <property type="match status" value="1"/>
</dbReference>
<comment type="subcellular location">
    <subcellularLocation>
        <location evidence="8">Cytoplasm</location>
    </subcellularLocation>
</comment>
<keyword evidence="6 8" id="KW-0418">Kinase</keyword>
<dbReference type="GO" id="GO:0004797">
    <property type="term" value="F:thymidine kinase activity"/>
    <property type="evidence" value="ECO:0007669"/>
    <property type="project" value="UniProtKB-UniRule"/>
</dbReference>
<evidence type="ECO:0000256" key="8">
    <source>
        <dbReference type="HAMAP-Rule" id="MF_00124"/>
    </source>
</evidence>
<evidence type="ECO:0000256" key="9">
    <source>
        <dbReference type="PIRSR" id="PIRSR035805-1"/>
    </source>
</evidence>
<evidence type="ECO:0000256" key="6">
    <source>
        <dbReference type="ARBA" id="ARBA00022777"/>
    </source>
</evidence>
<keyword evidence="4 8" id="KW-0808">Transferase</keyword>
<feature type="binding site" evidence="8">
    <location>
        <begin position="9"/>
        <end position="16"/>
    </location>
    <ligand>
        <name>ATP</name>
        <dbReference type="ChEBI" id="CHEBI:30616"/>
    </ligand>
</feature>
<dbReference type="EC" id="2.7.1.21" evidence="2 8"/>
<organism evidence="13">
    <name type="scientific">Intestinibacter bartlettii</name>
    <dbReference type="NCBI Taxonomy" id="261299"/>
    <lineage>
        <taxon>Bacteria</taxon>
        <taxon>Bacillati</taxon>
        <taxon>Bacillota</taxon>
        <taxon>Clostridia</taxon>
        <taxon>Peptostreptococcales</taxon>
        <taxon>Peptostreptococcaceae</taxon>
        <taxon>Intestinibacter</taxon>
    </lineage>
</organism>
<dbReference type="Gene3D" id="3.30.60.20">
    <property type="match status" value="1"/>
</dbReference>
<feature type="binding site" evidence="10">
    <location>
        <position position="180"/>
    </location>
    <ligand>
        <name>substrate</name>
    </ligand>
</feature>
<evidence type="ECO:0000256" key="2">
    <source>
        <dbReference type="ARBA" id="ARBA00012118"/>
    </source>
</evidence>
<dbReference type="PROSITE" id="PS00603">
    <property type="entry name" value="TK_CELLULAR_TYPE"/>
    <property type="match status" value="1"/>
</dbReference>
<feature type="binding site" evidence="8">
    <location>
        <position position="149"/>
    </location>
    <ligand>
        <name>Zn(2+)</name>
        <dbReference type="ChEBI" id="CHEBI:29105"/>
    </ligand>
</feature>
<dbReference type="Pfam" id="PF00265">
    <property type="entry name" value="TK"/>
    <property type="match status" value="1"/>
</dbReference>
<comment type="subunit">
    <text evidence="8">Homotetramer.</text>
</comment>
<keyword evidence="8" id="KW-0862">Zinc</keyword>
<dbReference type="RefSeq" id="WP_156530997.1">
    <property type="nucleotide sequence ID" value="NZ_CACRUE010000033.1"/>
</dbReference>
<feature type="active site" description="Proton acceptor" evidence="8 9">
    <location>
        <position position="92"/>
    </location>
</feature>
<comment type="catalytic activity">
    <reaction evidence="8 11">
        <text>thymidine + ATP = dTMP + ADP + H(+)</text>
        <dbReference type="Rhea" id="RHEA:19129"/>
        <dbReference type="ChEBI" id="CHEBI:15378"/>
        <dbReference type="ChEBI" id="CHEBI:17748"/>
        <dbReference type="ChEBI" id="CHEBI:30616"/>
        <dbReference type="ChEBI" id="CHEBI:63528"/>
        <dbReference type="ChEBI" id="CHEBI:456216"/>
        <dbReference type="EC" id="2.7.1.21"/>
    </reaction>
</comment>
<feature type="binding site" evidence="10">
    <location>
        <begin position="172"/>
        <end position="175"/>
    </location>
    <ligand>
        <name>substrate</name>
    </ligand>
</feature>
<feature type="binding site" evidence="8">
    <location>
        <position position="184"/>
    </location>
    <ligand>
        <name>Zn(2+)</name>
        <dbReference type="ChEBI" id="CHEBI:29105"/>
    </ligand>
</feature>
<evidence type="ECO:0000256" key="10">
    <source>
        <dbReference type="PIRSR" id="PIRSR035805-2"/>
    </source>
</evidence>
<dbReference type="GO" id="GO:0005524">
    <property type="term" value="F:ATP binding"/>
    <property type="evidence" value="ECO:0007669"/>
    <property type="project" value="UniProtKB-UniRule"/>
</dbReference>
<accession>A0A6N3DH98</accession>
<dbReference type="PANTHER" id="PTHR11441">
    <property type="entry name" value="THYMIDINE KINASE"/>
    <property type="match status" value="1"/>
</dbReference>
<keyword evidence="3 8" id="KW-0237">DNA synthesis</keyword>
<dbReference type="EMBL" id="CACRUE010000033">
    <property type="protein sequence ID" value="VYU28646.1"/>
    <property type="molecule type" value="Genomic_DNA"/>
</dbReference>
<dbReference type="InterPro" id="IPR020633">
    <property type="entry name" value="Thymidine_kinase_CS"/>
</dbReference>